<keyword evidence="7" id="KW-0735">Signal-anchor</keyword>
<dbReference type="InterPro" id="IPR055270">
    <property type="entry name" value="Glyco_tran_10_C"/>
</dbReference>
<evidence type="ECO:0000256" key="8">
    <source>
        <dbReference type="ARBA" id="ARBA00022989"/>
    </source>
</evidence>
<evidence type="ECO:0000256" key="12">
    <source>
        <dbReference type="RuleBase" id="RU003832"/>
    </source>
</evidence>
<comment type="similarity">
    <text evidence="3 12">Belongs to the glycosyltransferase 10 family.</text>
</comment>
<dbReference type="InterPro" id="IPR038577">
    <property type="entry name" value="GT10-like_C_sf"/>
</dbReference>
<dbReference type="GO" id="GO:0032580">
    <property type="term" value="C:Golgi cisterna membrane"/>
    <property type="evidence" value="ECO:0007669"/>
    <property type="project" value="UniProtKB-SubCell"/>
</dbReference>
<dbReference type="PANTHER" id="PTHR48438:SF1">
    <property type="entry name" value="ALPHA-(1,3)-FUCOSYLTRANSFERASE C-RELATED"/>
    <property type="match status" value="1"/>
</dbReference>
<evidence type="ECO:0000313" key="15">
    <source>
        <dbReference type="Proteomes" id="UP000038045"/>
    </source>
</evidence>
<comment type="pathway">
    <text evidence="2">Protein modification; protein glycosylation.</text>
</comment>
<evidence type="ECO:0000256" key="7">
    <source>
        <dbReference type="ARBA" id="ARBA00022968"/>
    </source>
</evidence>
<dbReference type="EC" id="2.4.1.-" evidence="12"/>
<evidence type="ECO:0000259" key="13">
    <source>
        <dbReference type="Pfam" id="PF00852"/>
    </source>
</evidence>
<evidence type="ECO:0000256" key="1">
    <source>
        <dbReference type="ARBA" id="ARBA00004447"/>
    </source>
</evidence>
<dbReference type="FunFam" id="3.40.50.11660:FF:000002">
    <property type="entry name" value="Alpha-(1,3)-fucosyltransferase"/>
    <property type="match status" value="1"/>
</dbReference>
<keyword evidence="10 12" id="KW-0472">Membrane</keyword>
<accession>A0A0N4ZC06</accession>
<evidence type="ECO:0000256" key="2">
    <source>
        <dbReference type="ARBA" id="ARBA00004922"/>
    </source>
</evidence>
<evidence type="ECO:0000256" key="5">
    <source>
        <dbReference type="ARBA" id="ARBA00022679"/>
    </source>
</evidence>
<keyword evidence="4 12" id="KW-0328">Glycosyltransferase</keyword>
<evidence type="ECO:0000256" key="9">
    <source>
        <dbReference type="ARBA" id="ARBA00023034"/>
    </source>
</evidence>
<evidence type="ECO:0000313" key="16">
    <source>
        <dbReference type="WBParaSite" id="PTRK_0000506100.1"/>
    </source>
</evidence>
<dbReference type="Proteomes" id="UP000038045">
    <property type="component" value="Unplaced"/>
</dbReference>
<evidence type="ECO:0000256" key="3">
    <source>
        <dbReference type="ARBA" id="ARBA00008919"/>
    </source>
</evidence>
<sequence length="389" mass="45452">MPSFHLFGGAMSYIISQKKLFIVIIGVAVTILFYYLLLGDINKRESEYFHGRISKNDRKAILMWTEFFGSSDLTNLQCKSLNCDITNNKSLLSSSDALIFHFSDINLTNLPERAFPLQKFVYFTMEAPFSTDSKITPSNYFNWVMSYNKKSDVLFQYGSKWINFTEGMNVTRLDYAYNKILPTKKNKGVIGFISNCATNSAREKIIDKLSKYIKMDIYGKCAKDEKKKLICPPNIRECEKNLITSYYFYIALENSICDDYVTEKYWSRYMYNSVPIVMKRSIYVNIGIPNSSFIAIDDYKNSKEMSEHMKYLMNNPEEYIKYFSYRKENIMVMEWDEFSLVNGVCALCSKLNNFKEMMINEKIPDVSKLYKKINNCTTLKAAHNFADEW</sequence>
<comment type="subcellular location">
    <subcellularLocation>
        <location evidence="1 12">Golgi apparatus</location>
        <location evidence="1 12">Golgi stack membrane</location>
        <topology evidence="1 12">Single-pass type II membrane protein</topology>
    </subcellularLocation>
</comment>
<dbReference type="Gene3D" id="3.40.50.11660">
    <property type="entry name" value="Glycosyl transferase family 10, C-terminal domain"/>
    <property type="match status" value="1"/>
</dbReference>
<dbReference type="InterPro" id="IPR001503">
    <property type="entry name" value="Glyco_trans_10"/>
</dbReference>
<proteinExistence type="inferred from homology"/>
<feature type="domain" description="Fucosyltransferase C-terminal" evidence="13">
    <location>
        <begin position="183"/>
        <end position="357"/>
    </location>
</feature>
<keyword evidence="8 12" id="KW-1133">Transmembrane helix</keyword>
<dbReference type="SUPFAM" id="SSF53756">
    <property type="entry name" value="UDP-Glycosyltransferase/glycogen phosphorylase"/>
    <property type="match status" value="1"/>
</dbReference>
<evidence type="ECO:0000256" key="11">
    <source>
        <dbReference type="ARBA" id="ARBA00023180"/>
    </source>
</evidence>
<keyword evidence="5 12" id="KW-0808">Transferase</keyword>
<dbReference type="AlphaFoldDB" id="A0A0N4ZC06"/>
<feature type="transmembrane region" description="Helical" evidence="12">
    <location>
        <begin position="20"/>
        <end position="38"/>
    </location>
</feature>
<evidence type="ECO:0000256" key="6">
    <source>
        <dbReference type="ARBA" id="ARBA00022692"/>
    </source>
</evidence>
<dbReference type="Pfam" id="PF17039">
    <property type="entry name" value="Glyco_tran_10_N"/>
    <property type="match status" value="1"/>
</dbReference>
<keyword evidence="9 12" id="KW-0333">Golgi apparatus</keyword>
<evidence type="ECO:0000256" key="10">
    <source>
        <dbReference type="ARBA" id="ARBA00023136"/>
    </source>
</evidence>
<name>A0A0N4ZC06_PARTI</name>
<evidence type="ECO:0000256" key="4">
    <source>
        <dbReference type="ARBA" id="ARBA00022676"/>
    </source>
</evidence>
<protein>
    <recommendedName>
        <fullName evidence="12">Fucosyltransferase</fullName>
        <ecNumber evidence="12">2.4.1.-</ecNumber>
    </recommendedName>
</protein>
<keyword evidence="6 12" id="KW-0812">Transmembrane</keyword>
<dbReference type="STRING" id="131310.A0A0N4ZC06"/>
<keyword evidence="15" id="KW-1185">Reference proteome</keyword>
<feature type="domain" description="Fucosyltransferase N-terminal" evidence="14">
    <location>
        <begin position="57"/>
        <end position="158"/>
    </location>
</feature>
<dbReference type="InterPro" id="IPR031481">
    <property type="entry name" value="Glyco_tran_10_N"/>
</dbReference>
<keyword evidence="11" id="KW-0325">Glycoprotein</keyword>
<organism evidence="15 16">
    <name type="scientific">Parastrongyloides trichosuri</name>
    <name type="common">Possum-specific nematode worm</name>
    <dbReference type="NCBI Taxonomy" id="131310"/>
    <lineage>
        <taxon>Eukaryota</taxon>
        <taxon>Metazoa</taxon>
        <taxon>Ecdysozoa</taxon>
        <taxon>Nematoda</taxon>
        <taxon>Chromadorea</taxon>
        <taxon>Rhabditida</taxon>
        <taxon>Tylenchina</taxon>
        <taxon>Panagrolaimomorpha</taxon>
        <taxon>Strongyloidoidea</taxon>
        <taxon>Strongyloididae</taxon>
        <taxon>Parastrongyloides</taxon>
    </lineage>
</organism>
<reference evidence="16" key="1">
    <citation type="submission" date="2017-02" db="UniProtKB">
        <authorList>
            <consortium name="WormBaseParasite"/>
        </authorList>
    </citation>
    <scope>IDENTIFICATION</scope>
</reference>
<dbReference type="Pfam" id="PF00852">
    <property type="entry name" value="Glyco_transf_10"/>
    <property type="match status" value="1"/>
</dbReference>
<dbReference type="UniPathway" id="UPA00378"/>
<evidence type="ECO:0000259" key="14">
    <source>
        <dbReference type="Pfam" id="PF17039"/>
    </source>
</evidence>
<dbReference type="WBParaSite" id="PTRK_0000506100.1">
    <property type="protein sequence ID" value="PTRK_0000506100.1"/>
    <property type="gene ID" value="PTRK_0000506100"/>
</dbReference>
<dbReference type="PANTHER" id="PTHR48438">
    <property type="entry name" value="ALPHA-(1,3)-FUCOSYLTRANSFERASE C-RELATED"/>
    <property type="match status" value="1"/>
</dbReference>
<dbReference type="GO" id="GO:0008417">
    <property type="term" value="F:fucosyltransferase activity"/>
    <property type="evidence" value="ECO:0007669"/>
    <property type="project" value="InterPro"/>
</dbReference>